<protein>
    <submittedName>
        <fullName evidence="1">RNA-binding protein</fullName>
    </submittedName>
</protein>
<dbReference type="EMBL" id="AWUE01023800">
    <property type="protein sequence ID" value="OMO52695.1"/>
    <property type="molecule type" value="Genomic_DNA"/>
</dbReference>
<sequence length="74" mass="8437">MDPLKIQQAGDQDMIRQILETIFKIPLMNWKRRHMDVATIGAGFCPGQSFRVIEEGLNLPGHDRLDCCPVTRTL</sequence>
<keyword evidence="2" id="KW-1185">Reference proteome</keyword>
<evidence type="ECO:0000313" key="2">
    <source>
        <dbReference type="Proteomes" id="UP000187203"/>
    </source>
</evidence>
<evidence type="ECO:0000313" key="1">
    <source>
        <dbReference type="EMBL" id="OMO52695.1"/>
    </source>
</evidence>
<comment type="caution">
    <text evidence="1">The sequence shown here is derived from an EMBL/GenBank/DDBJ whole genome shotgun (WGS) entry which is preliminary data.</text>
</comment>
<accession>A0A1R3G3P3</accession>
<gene>
    <name evidence="1" type="ORF">COLO4_37047</name>
</gene>
<organism evidence="1 2">
    <name type="scientific">Corchorus olitorius</name>
    <dbReference type="NCBI Taxonomy" id="93759"/>
    <lineage>
        <taxon>Eukaryota</taxon>
        <taxon>Viridiplantae</taxon>
        <taxon>Streptophyta</taxon>
        <taxon>Embryophyta</taxon>
        <taxon>Tracheophyta</taxon>
        <taxon>Spermatophyta</taxon>
        <taxon>Magnoliopsida</taxon>
        <taxon>eudicotyledons</taxon>
        <taxon>Gunneridae</taxon>
        <taxon>Pentapetalae</taxon>
        <taxon>rosids</taxon>
        <taxon>malvids</taxon>
        <taxon>Malvales</taxon>
        <taxon>Malvaceae</taxon>
        <taxon>Grewioideae</taxon>
        <taxon>Apeibeae</taxon>
        <taxon>Corchorus</taxon>
    </lineage>
</organism>
<proteinExistence type="predicted"/>
<name>A0A1R3G3P3_9ROSI</name>
<reference evidence="2" key="1">
    <citation type="submission" date="2013-09" db="EMBL/GenBank/DDBJ databases">
        <title>Corchorus olitorius genome sequencing.</title>
        <authorList>
            <person name="Alam M."/>
            <person name="Haque M.S."/>
            <person name="Islam M.S."/>
            <person name="Emdad E.M."/>
            <person name="Islam M.M."/>
            <person name="Ahmed B."/>
            <person name="Halim A."/>
            <person name="Hossen Q.M.M."/>
            <person name="Hossain M.Z."/>
            <person name="Ahmed R."/>
            <person name="Khan M.M."/>
            <person name="Islam R."/>
            <person name="Rashid M.M."/>
            <person name="Khan S.A."/>
            <person name="Rahman M.S."/>
            <person name="Alam M."/>
            <person name="Yahiya A.S."/>
            <person name="Khan M.S."/>
            <person name="Azam M.S."/>
            <person name="Haque T."/>
            <person name="Lashkar M.Z.H."/>
            <person name="Akhand A.I."/>
            <person name="Morshed G."/>
            <person name="Roy S."/>
            <person name="Uddin K.S."/>
            <person name="Rabeya T."/>
            <person name="Hossain A.S."/>
            <person name="Chowdhury A."/>
            <person name="Snigdha A.R."/>
            <person name="Mortoza M.S."/>
            <person name="Matin S.A."/>
            <person name="Hoque S.M.E."/>
            <person name="Islam M.K."/>
            <person name="Roy D.K."/>
            <person name="Haider R."/>
            <person name="Moosa M.M."/>
            <person name="Elias S.M."/>
            <person name="Hasan A.M."/>
            <person name="Jahan S."/>
            <person name="Shafiuddin M."/>
            <person name="Mahmood N."/>
            <person name="Shommy N.S."/>
        </authorList>
    </citation>
    <scope>NUCLEOTIDE SEQUENCE [LARGE SCALE GENOMIC DNA]</scope>
    <source>
        <strain evidence="2">cv. O-4</strain>
    </source>
</reference>
<dbReference type="AlphaFoldDB" id="A0A1R3G3P3"/>
<dbReference type="Proteomes" id="UP000187203">
    <property type="component" value="Unassembled WGS sequence"/>
</dbReference>